<evidence type="ECO:0000256" key="1">
    <source>
        <dbReference type="ARBA" id="ARBA00007447"/>
    </source>
</evidence>
<dbReference type="InterPro" id="IPR021109">
    <property type="entry name" value="Peptidase_aspartic_dom_sf"/>
</dbReference>
<dbReference type="InterPro" id="IPR033121">
    <property type="entry name" value="PEPTIDASE_A1"/>
</dbReference>
<dbReference type="GO" id="GO:0004190">
    <property type="term" value="F:aspartic-type endopeptidase activity"/>
    <property type="evidence" value="ECO:0007669"/>
    <property type="project" value="InterPro"/>
</dbReference>
<dbReference type="PANTHER" id="PTHR13683">
    <property type="entry name" value="ASPARTYL PROTEASES"/>
    <property type="match status" value="1"/>
</dbReference>
<feature type="active site" evidence="2">
    <location>
        <position position="209"/>
    </location>
</feature>
<feature type="active site" evidence="2">
    <location>
        <position position="4"/>
    </location>
</feature>
<protein>
    <submittedName>
        <fullName evidence="4">Asp domain-containing protein</fullName>
    </submittedName>
</protein>
<dbReference type="AlphaFoldDB" id="A0A1Q3BQW0"/>
<dbReference type="Gene3D" id="2.40.70.10">
    <property type="entry name" value="Acid Proteases"/>
    <property type="match status" value="2"/>
</dbReference>
<reference evidence="5" key="1">
    <citation type="submission" date="2016-04" db="EMBL/GenBank/DDBJ databases">
        <title>Cephalotus genome sequencing.</title>
        <authorList>
            <person name="Fukushima K."/>
            <person name="Hasebe M."/>
            <person name="Fang X."/>
        </authorList>
    </citation>
    <scope>NUCLEOTIDE SEQUENCE [LARGE SCALE GENOMIC DNA]</scope>
    <source>
        <strain evidence="5">cv. St1</strain>
    </source>
</reference>
<dbReference type="Pfam" id="PF14541">
    <property type="entry name" value="TAXi_C"/>
    <property type="match status" value="1"/>
</dbReference>
<dbReference type="EMBL" id="BDDD01000794">
    <property type="protein sequence ID" value="GAV70269.1"/>
    <property type="molecule type" value="Genomic_DNA"/>
</dbReference>
<comment type="similarity">
    <text evidence="1">Belongs to the peptidase A1 family.</text>
</comment>
<dbReference type="PANTHER" id="PTHR13683:SF809">
    <property type="entry name" value="PEPTIDASE A1 DOMAIN-CONTAINING PROTEIN"/>
    <property type="match status" value="1"/>
</dbReference>
<evidence type="ECO:0000259" key="3">
    <source>
        <dbReference type="PROSITE" id="PS51767"/>
    </source>
</evidence>
<dbReference type="Pfam" id="PF14543">
    <property type="entry name" value="TAXi_N"/>
    <property type="match status" value="1"/>
</dbReference>
<dbReference type="SUPFAM" id="SSF50630">
    <property type="entry name" value="Acid proteases"/>
    <property type="match status" value="1"/>
</dbReference>
<evidence type="ECO:0000256" key="2">
    <source>
        <dbReference type="PIRSR" id="PIRSR601461-1"/>
    </source>
</evidence>
<name>A0A1Q3BQW0_CEPFO</name>
<dbReference type="PROSITE" id="PS51767">
    <property type="entry name" value="PEPTIDASE_A1"/>
    <property type="match status" value="1"/>
</dbReference>
<sequence>MLMDTGSSFSWLQCQPCAIRCYTQADPLFDPTRSTTYKFLSCPSSECSSVEAATLNAPFCDLLSGGCVYTATYGDASFSRGYLSEDLLTLTPSQILPHFVFGCGQNNVGLFGRSSGIIGLARHKLSMIAQLSTKYGYAFSYCLPRAGSPSGGGGFLSIGKILASSYKFTPMITDSQDPSLYFLRLTDISVAGTPIKVDAAEYKVRTIIDSGTVITRLPTSVYDALRQAFVKIMSTKYVQAPAYSILDTCFRGSLQSMKVVPQIRMVFQESAELNLGAANVLVEADSGVMCLAFAGNNEISIIGNHQQQTFGVAYDVASLRIGFAPNTCR</sequence>
<accession>A0A1Q3BQW0</accession>
<dbReference type="STRING" id="3775.A0A1Q3BQW0"/>
<keyword evidence="5" id="KW-1185">Reference proteome</keyword>
<evidence type="ECO:0000313" key="4">
    <source>
        <dbReference type="EMBL" id="GAV70269.1"/>
    </source>
</evidence>
<dbReference type="InParanoid" id="A0A1Q3BQW0"/>
<gene>
    <name evidence="4" type="ORF">CFOL_v3_13767</name>
</gene>
<feature type="domain" description="Peptidase A1" evidence="3">
    <location>
        <begin position="1"/>
        <end position="324"/>
    </location>
</feature>
<dbReference type="FunFam" id="2.40.70.10:FF:000031">
    <property type="entry name" value="Aspartyl protease AED1"/>
    <property type="match status" value="1"/>
</dbReference>
<organism evidence="4 5">
    <name type="scientific">Cephalotus follicularis</name>
    <name type="common">Albany pitcher plant</name>
    <dbReference type="NCBI Taxonomy" id="3775"/>
    <lineage>
        <taxon>Eukaryota</taxon>
        <taxon>Viridiplantae</taxon>
        <taxon>Streptophyta</taxon>
        <taxon>Embryophyta</taxon>
        <taxon>Tracheophyta</taxon>
        <taxon>Spermatophyta</taxon>
        <taxon>Magnoliopsida</taxon>
        <taxon>eudicotyledons</taxon>
        <taxon>Gunneridae</taxon>
        <taxon>Pentapetalae</taxon>
        <taxon>rosids</taxon>
        <taxon>fabids</taxon>
        <taxon>Oxalidales</taxon>
        <taxon>Cephalotaceae</taxon>
        <taxon>Cephalotus</taxon>
    </lineage>
</organism>
<dbReference type="InterPro" id="IPR032861">
    <property type="entry name" value="TAXi_N"/>
</dbReference>
<evidence type="ECO:0000313" key="5">
    <source>
        <dbReference type="Proteomes" id="UP000187406"/>
    </source>
</evidence>
<comment type="caution">
    <text evidence="4">The sequence shown here is derived from an EMBL/GenBank/DDBJ whole genome shotgun (WGS) entry which is preliminary data.</text>
</comment>
<dbReference type="FunFam" id="2.40.70.10:FF:000013">
    <property type="entry name" value="Aspartyl protease AED1"/>
    <property type="match status" value="1"/>
</dbReference>
<dbReference type="InterPro" id="IPR032799">
    <property type="entry name" value="TAXi_C"/>
</dbReference>
<dbReference type="Proteomes" id="UP000187406">
    <property type="component" value="Unassembled WGS sequence"/>
</dbReference>
<proteinExistence type="inferred from homology"/>
<dbReference type="OrthoDB" id="2747330at2759"/>
<dbReference type="GO" id="GO:0006508">
    <property type="term" value="P:proteolysis"/>
    <property type="evidence" value="ECO:0007669"/>
    <property type="project" value="InterPro"/>
</dbReference>
<dbReference type="InterPro" id="IPR001461">
    <property type="entry name" value="Aspartic_peptidase_A1"/>
</dbReference>